<dbReference type="GO" id="GO:1990573">
    <property type="term" value="P:potassium ion import across plasma membrane"/>
    <property type="evidence" value="ECO:0007669"/>
    <property type="project" value="TreeGrafter"/>
</dbReference>
<dbReference type="PRINTS" id="PR00119">
    <property type="entry name" value="CATATPASE"/>
</dbReference>
<dbReference type="InterPro" id="IPR004014">
    <property type="entry name" value="ATPase_P-typ_cation-transptr_N"/>
</dbReference>
<evidence type="ECO:0000313" key="15">
    <source>
        <dbReference type="Proteomes" id="UP000197535"/>
    </source>
</evidence>
<dbReference type="InterPro" id="IPR050510">
    <property type="entry name" value="Cation_transp_ATPase_P-type"/>
</dbReference>
<dbReference type="InterPro" id="IPR018303">
    <property type="entry name" value="ATPase_P-typ_P_site"/>
</dbReference>
<dbReference type="EC" id="7.2.2.10" evidence="3"/>
<keyword evidence="4" id="KW-0813">Transport</keyword>
<dbReference type="SMART" id="SM00831">
    <property type="entry name" value="Cation_ATPase_N"/>
    <property type="match status" value="1"/>
</dbReference>
<keyword evidence="5 12" id="KW-0812">Transmembrane</keyword>
<keyword evidence="8" id="KW-0067">ATP-binding</keyword>
<dbReference type="PANTHER" id="PTHR43294:SF20">
    <property type="entry name" value="P-TYPE ATPASE"/>
    <property type="match status" value="1"/>
</dbReference>
<feature type="domain" description="Cation-transporting P-type ATPase N-terminal" evidence="13">
    <location>
        <begin position="8"/>
        <end position="82"/>
    </location>
</feature>
<dbReference type="Pfam" id="PF00122">
    <property type="entry name" value="E1-E2_ATPase"/>
    <property type="match status" value="1"/>
</dbReference>
<dbReference type="SFLD" id="SFLDF00027">
    <property type="entry name" value="p-type_atpase"/>
    <property type="match status" value="1"/>
</dbReference>
<feature type="transmembrane region" description="Helical" evidence="12">
    <location>
        <begin position="55"/>
        <end position="80"/>
    </location>
</feature>
<protein>
    <recommendedName>
        <fullName evidence="3">P-type Ca(2+) transporter</fullName>
        <ecNumber evidence="3">7.2.2.10</ecNumber>
    </recommendedName>
</protein>
<dbReference type="Proteomes" id="UP000197535">
    <property type="component" value="Unassembled WGS sequence"/>
</dbReference>
<evidence type="ECO:0000256" key="1">
    <source>
        <dbReference type="ARBA" id="ARBA00004141"/>
    </source>
</evidence>
<dbReference type="InterPro" id="IPR044492">
    <property type="entry name" value="P_typ_ATPase_HD_dom"/>
</dbReference>
<dbReference type="GO" id="GO:0005524">
    <property type="term" value="F:ATP binding"/>
    <property type="evidence" value="ECO:0007669"/>
    <property type="project" value="UniProtKB-KW"/>
</dbReference>
<keyword evidence="11 12" id="KW-0472">Membrane</keyword>
<dbReference type="PRINTS" id="PR00120">
    <property type="entry name" value="HATPASE"/>
</dbReference>
<sequence>MSASPVVDHSARDPAAALQQLQVQRETGLDAEQVRQRSMNHGFNRLPEAAPRSSLAVFLAQFRGILILILIGAAGLAAAIGNVKDAVVILCVVFINALVGYYQEHRAEQSLAALRRMLPLRTRVRRAGEKHEISVEDVVPGDIVLLEAGDRVPADGRFIFVAGVEVDESALTGESHPVVKNVNALPPGVPLAERINMAYMNTMLTRGRAEVVVTATGVDTEMGRLSQELAEAAEAPTPLQVQLDQLGKRLGGIALALVGLLSFLEFLRGTDLAHIALDAIALAVAAMPEGLPVVVTVTLALGMHNMARHRTIVKRLASVETLGCTTVIFSDKTGTLTLNQMTARAFLYREQEYIVSGEGYQLAGDIRAVSGSAALPDLRALLIPLVACNDSHVANGQTIGDPMEAALLVLAQKGGIDPAAVASNMSRIAEVPFDSAHKFMATFHEDAGVLDIFVKGAPDVLLARSGRILTAGGERPMEPEDRARIEAHYRAFAERGLRGLMIASRRLPRDAIDAEVDVADLVHDLTFVGIVGLMDPPRPEAKDAIAECKKAGITVKIITGDHPLTAAAIAGELGIHGRAITGSELDGMDSDALAAVIDEVTVFARVTPAHKVKLVRSLQRKEHVVAMTGDGVNDAPALKTADIGVAMGTAGTAVAKEAAAMVLTDDNFATLVHAVRQGRTLYDNILKFVRFQLSTTIGAILTVFFAPLAGLPEPFTAVQILWVALIMDGPPAVSLALDSARPGIMQDPPRHRNEPVLPFARLGKIIAYGTTMMVGTLGVMHYGLQAGMEQRALTLAFTTFVLFQFFNVFNARVERGTAFNKHFFENRMLWASLVGVLLLQALAVNWSPAQSVFGTHPLTLQEWGIAAAVASAILWLEEGRKFVLKLAGKVCQADPVIGTGSAK</sequence>
<gene>
    <name evidence="14" type="ORF">AYR66_13190</name>
</gene>
<dbReference type="InterPro" id="IPR006068">
    <property type="entry name" value="ATPase_P-typ_cation-transptr_C"/>
</dbReference>
<keyword evidence="10 12" id="KW-1133">Transmembrane helix</keyword>
<dbReference type="GO" id="GO:0005391">
    <property type="term" value="F:P-type sodium:potassium-exchanging transporter activity"/>
    <property type="evidence" value="ECO:0007669"/>
    <property type="project" value="TreeGrafter"/>
</dbReference>
<evidence type="ECO:0000256" key="10">
    <source>
        <dbReference type="ARBA" id="ARBA00022989"/>
    </source>
</evidence>
<dbReference type="PANTHER" id="PTHR43294">
    <property type="entry name" value="SODIUM/POTASSIUM-TRANSPORTING ATPASE SUBUNIT ALPHA"/>
    <property type="match status" value="1"/>
</dbReference>
<evidence type="ECO:0000256" key="12">
    <source>
        <dbReference type="SAM" id="Phobius"/>
    </source>
</evidence>
<dbReference type="Gene3D" id="3.40.50.1000">
    <property type="entry name" value="HAD superfamily/HAD-like"/>
    <property type="match status" value="1"/>
</dbReference>
<dbReference type="Gene3D" id="2.70.150.10">
    <property type="entry name" value="Calcium-transporting ATPase, cytoplasmic transduction domain A"/>
    <property type="match status" value="1"/>
</dbReference>
<organism evidence="14 15">
    <name type="scientific">Noviherbaspirillum denitrificans</name>
    <dbReference type="NCBI Taxonomy" id="1968433"/>
    <lineage>
        <taxon>Bacteria</taxon>
        <taxon>Pseudomonadati</taxon>
        <taxon>Pseudomonadota</taxon>
        <taxon>Betaproteobacteria</taxon>
        <taxon>Burkholderiales</taxon>
        <taxon>Oxalobacteraceae</taxon>
        <taxon>Noviherbaspirillum</taxon>
    </lineage>
</organism>
<evidence type="ECO:0000256" key="6">
    <source>
        <dbReference type="ARBA" id="ARBA00022741"/>
    </source>
</evidence>
<feature type="transmembrane region" description="Helical" evidence="12">
    <location>
        <begin position="858"/>
        <end position="876"/>
    </location>
</feature>
<reference evidence="14 15" key="1">
    <citation type="submission" date="2016-02" db="EMBL/GenBank/DDBJ databases">
        <authorList>
            <person name="Wen L."/>
            <person name="He K."/>
            <person name="Yang H."/>
        </authorList>
    </citation>
    <scope>NUCLEOTIDE SEQUENCE [LARGE SCALE GENOMIC DNA]</scope>
    <source>
        <strain evidence="14 15">TSA40</strain>
    </source>
</reference>
<dbReference type="NCBIfam" id="TIGR01494">
    <property type="entry name" value="ATPase_P-type"/>
    <property type="match status" value="2"/>
</dbReference>
<dbReference type="SUPFAM" id="SSF81660">
    <property type="entry name" value="Metal cation-transporting ATPase, ATP-binding domain N"/>
    <property type="match status" value="1"/>
</dbReference>
<dbReference type="InterPro" id="IPR001757">
    <property type="entry name" value="P_typ_ATPase"/>
</dbReference>
<evidence type="ECO:0000256" key="4">
    <source>
        <dbReference type="ARBA" id="ARBA00022568"/>
    </source>
</evidence>
<feature type="transmembrane region" description="Helical" evidence="12">
    <location>
        <begin position="720"/>
        <end position="744"/>
    </location>
</feature>
<dbReference type="Pfam" id="PF13246">
    <property type="entry name" value="Cation_ATPase"/>
    <property type="match status" value="1"/>
</dbReference>
<dbReference type="SFLD" id="SFLDS00003">
    <property type="entry name" value="Haloacid_Dehalogenase"/>
    <property type="match status" value="1"/>
</dbReference>
<evidence type="ECO:0000256" key="11">
    <source>
        <dbReference type="ARBA" id="ARBA00023136"/>
    </source>
</evidence>
<comment type="similarity">
    <text evidence="2">Belongs to the cation transport ATPase (P-type) (TC 3.A.3) family. Type IIA subfamily.</text>
</comment>
<evidence type="ECO:0000313" key="14">
    <source>
        <dbReference type="EMBL" id="OWW22841.1"/>
    </source>
</evidence>
<dbReference type="GO" id="GO:0030007">
    <property type="term" value="P:intracellular potassium ion homeostasis"/>
    <property type="evidence" value="ECO:0007669"/>
    <property type="project" value="TreeGrafter"/>
</dbReference>
<dbReference type="GO" id="GO:0005886">
    <property type="term" value="C:plasma membrane"/>
    <property type="evidence" value="ECO:0007669"/>
    <property type="project" value="TreeGrafter"/>
</dbReference>
<dbReference type="InterPro" id="IPR006408">
    <property type="entry name" value="P-type_ATPase_IIB"/>
</dbReference>
<dbReference type="SUPFAM" id="SSF81653">
    <property type="entry name" value="Calcium ATPase, transduction domain A"/>
    <property type="match status" value="1"/>
</dbReference>
<evidence type="ECO:0000256" key="8">
    <source>
        <dbReference type="ARBA" id="ARBA00022840"/>
    </source>
</evidence>
<keyword evidence="7" id="KW-0106">Calcium</keyword>
<feature type="transmembrane region" description="Helical" evidence="12">
    <location>
        <begin position="829"/>
        <end position="846"/>
    </location>
</feature>
<dbReference type="GO" id="GO:1902600">
    <property type="term" value="P:proton transmembrane transport"/>
    <property type="evidence" value="ECO:0007669"/>
    <property type="project" value="TreeGrafter"/>
</dbReference>
<dbReference type="SFLD" id="SFLDG00002">
    <property type="entry name" value="C1.7:_P-type_atpase_like"/>
    <property type="match status" value="1"/>
</dbReference>
<dbReference type="InterPro" id="IPR023299">
    <property type="entry name" value="ATPase_P-typ_cyto_dom_N"/>
</dbReference>
<dbReference type="GO" id="GO:0006883">
    <property type="term" value="P:intracellular sodium ion homeostasis"/>
    <property type="evidence" value="ECO:0007669"/>
    <property type="project" value="TreeGrafter"/>
</dbReference>
<keyword evidence="6" id="KW-0547">Nucleotide-binding</keyword>
<dbReference type="GO" id="GO:0016887">
    <property type="term" value="F:ATP hydrolysis activity"/>
    <property type="evidence" value="ECO:0007669"/>
    <property type="project" value="InterPro"/>
</dbReference>
<dbReference type="InterPro" id="IPR036412">
    <property type="entry name" value="HAD-like_sf"/>
</dbReference>
<feature type="transmembrane region" description="Helical" evidence="12">
    <location>
        <begin position="279"/>
        <end position="301"/>
    </location>
</feature>
<dbReference type="InterPro" id="IPR059000">
    <property type="entry name" value="ATPase_P-type_domA"/>
</dbReference>
<evidence type="ECO:0000256" key="9">
    <source>
        <dbReference type="ARBA" id="ARBA00022967"/>
    </source>
</evidence>
<dbReference type="SUPFAM" id="SSF56784">
    <property type="entry name" value="HAD-like"/>
    <property type="match status" value="1"/>
</dbReference>
<dbReference type="Pfam" id="PF00689">
    <property type="entry name" value="Cation_ATPase_C"/>
    <property type="match status" value="1"/>
</dbReference>
<dbReference type="PROSITE" id="PS00154">
    <property type="entry name" value="ATPASE_E1_E2"/>
    <property type="match status" value="1"/>
</dbReference>
<comment type="caution">
    <text evidence="14">The sequence shown here is derived from an EMBL/GenBank/DDBJ whole genome shotgun (WGS) entry which is preliminary data.</text>
</comment>
<feature type="transmembrane region" description="Helical" evidence="12">
    <location>
        <begin position="250"/>
        <end position="267"/>
    </location>
</feature>
<keyword evidence="9" id="KW-1278">Translocase</keyword>
<dbReference type="NCBIfam" id="TIGR01517">
    <property type="entry name" value="ATPase-IIB_Ca"/>
    <property type="match status" value="1"/>
</dbReference>
<dbReference type="Gene3D" id="3.40.1110.10">
    <property type="entry name" value="Calcium-transporting ATPase, cytoplasmic domain N"/>
    <property type="match status" value="1"/>
</dbReference>
<feature type="transmembrane region" description="Helical" evidence="12">
    <location>
        <begin position="86"/>
        <end position="102"/>
    </location>
</feature>
<evidence type="ECO:0000256" key="5">
    <source>
        <dbReference type="ARBA" id="ARBA00022692"/>
    </source>
</evidence>
<dbReference type="Pfam" id="PF00690">
    <property type="entry name" value="Cation_ATPase_N"/>
    <property type="match status" value="1"/>
</dbReference>
<proteinExistence type="inferred from homology"/>
<evidence type="ECO:0000256" key="7">
    <source>
        <dbReference type="ARBA" id="ARBA00022837"/>
    </source>
</evidence>
<dbReference type="GO" id="GO:0036376">
    <property type="term" value="P:sodium ion export across plasma membrane"/>
    <property type="evidence" value="ECO:0007669"/>
    <property type="project" value="TreeGrafter"/>
</dbReference>
<evidence type="ECO:0000256" key="3">
    <source>
        <dbReference type="ARBA" id="ARBA00012790"/>
    </source>
</evidence>
<evidence type="ECO:0000256" key="2">
    <source>
        <dbReference type="ARBA" id="ARBA00005675"/>
    </source>
</evidence>
<dbReference type="GO" id="GO:0005388">
    <property type="term" value="F:P-type calcium transporter activity"/>
    <property type="evidence" value="ECO:0007669"/>
    <property type="project" value="UniProtKB-EC"/>
</dbReference>
<dbReference type="InterPro" id="IPR023214">
    <property type="entry name" value="HAD_sf"/>
</dbReference>
<dbReference type="InterPro" id="IPR008250">
    <property type="entry name" value="ATPase_P-typ_transduc_dom_A_sf"/>
</dbReference>
<feature type="transmembrane region" description="Helical" evidence="12">
    <location>
        <begin position="688"/>
        <end position="708"/>
    </location>
</feature>
<comment type="subcellular location">
    <subcellularLocation>
        <location evidence="1">Membrane</location>
        <topology evidence="1">Multi-pass membrane protein</topology>
    </subcellularLocation>
</comment>
<dbReference type="Gene3D" id="1.20.1110.10">
    <property type="entry name" value="Calcium-transporting ATPase, transmembrane domain"/>
    <property type="match status" value="1"/>
</dbReference>
<dbReference type="Pfam" id="PF08282">
    <property type="entry name" value="Hydrolase_3"/>
    <property type="match status" value="1"/>
</dbReference>
<accession>A0A254TJN7</accession>
<feature type="transmembrane region" description="Helical" evidence="12">
    <location>
        <begin position="790"/>
        <end position="809"/>
    </location>
</feature>
<dbReference type="SUPFAM" id="SSF81665">
    <property type="entry name" value="Calcium ATPase, transmembrane domain M"/>
    <property type="match status" value="1"/>
</dbReference>
<keyword evidence="15" id="KW-1185">Reference proteome</keyword>
<dbReference type="InterPro" id="IPR023298">
    <property type="entry name" value="ATPase_P-typ_TM_dom_sf"/>
</dbReference>
<evidence type="ECO:0000259" key="13">
    <source>
        <dbReference type="SMART" id="SM00831"/>
    </source>
</evidence>
<dbReference type="EMBL" id="LSTO01000001">
    <property type="protein sequence ID" value="OWW22841.1"/>
    <property type="molecule type" value="Genomic_DNA"/>
</dbReference>
<keyword evidence="4" id="KW-0406">Ion transport</keyword>
<dbReference type="AlphaFoldDB" id="A0A254TJN7"/>
<name>A0A254TJN7_9BURK</name>
<keyword evidence="4" id="KW-0109">Calcium transport</keyword>
<feature type="transmembrane region" description="Helical" evidence="12">
    <location>
        <begin position="765"/>
        <end position="784"/>
    </location>
</feature>